<name>A0A6P7GUP4_DIAVI</name>
<dbReference type="AlphaFoldDB" id="A0A6P7GUP4"/>
<dbReference type="RefSeq" id="XP_028147565.1">
    <property type="nucleotide sequence ID" value="XM_028291764.1"/>
</dbReference>
<reference evidence="1" key="1">
    <citation type="submission" date="2025-08" db="UniProtKB">
        <authorList>
            <consortium name="RefSeq"/>
        </authorList>
    </citation>
    <scope>IDENTIFICATION</scope>
</reference>
<sequence length="147" mass="14798">MILKQKQRSSWSKFVIAMSYGKPGGLLDGGYGGHGGYGGLGGYGGHGGYGGQGGYGGHGGYGGYGHSGLAPATSYSSRVDYPSPHVKTYVAPAASYHSAPLVSSHGLGHGYDEGLGYSNGLGHGYGGEHSYGGYNNGYSLGGDGHGW</sequence>
<protein>
    <submittedName>
        <fullName evidence="1">Glycine-rich cell wall structural protein-like</fullName>
    </submittedName>
</protein>
<organism evidence="1">
    <name type="scientific">Diabrotica virgifera virgifera</name>
    <name type="common">western corn rootworm</name>
    <dbReference type="NCBI Taxonomy" id="50390"/>
    <lineage>
        <taxon>Eukaryota</taxon>
        <taxon>Metazoa</taxon>
        <taxon>Ecdysozoa</taxon>
        <taxon>Arthropoda</taxon>
        <taxon>Hexapoda</taxon>
        <taxon>Insecta</taxon>
        <taxon>Pterygota</taxon>
        <taxon>Neoptera</taxon>
        <taxon>Endopterygota</taxon>
        <taxon>Coleoptera</taxon>
        <taxon>Polyphaga</taxon>
        <taxon>Cucujiformia</taxon>
        <taxon>Chrysomeloidea</taxon>
        <taxon>Chrysomelidae</taxon>
        <taxon>Galerucinae</taxon>
        <taxon>Diabroticina</taxon>
        <taxon>Diabroticites</taxon>
        <taxon>Diabrotica</taxon>
    </lineage>
</organism>
<proteinExistence type="predicted"/>
<accession>A0A6P7GUP4</accession>
<gene>
    <name evidence="1" type="primary">LOC114340982</name>
</gene>
<dbReference type="InParanoid" id="A0A6P7GUP4"/>
<evidence type="ECO:0000313" key="1">
    <source>
        <dbReference type="RefSeq" id="XP_028147565.1"/>
    </source>
</evidence>